<name>Q24QU9_DESHY</name>
<gene>
    <name evidence="4" type="ordered locus">DSY3804</name>
</gene>
<dbReference type="GO" id="GO:0010181">
    <property type="term" value="F:FMN binding"/>
    <property type="evidence" value="ECO:0007669"/>
    <property type="project" value="InterPro"/>
</dbReference>
<feature type="region of interest" description="Disordered" evidence="1">
    <location>
        <begin position="26"/>
        <end position="70"/>
    </location>
</feature>
<proteinExistence type="predicted"/>
<evidence type="ECO:0000256" key="2">
    <source>
        <dbReference type="SAM" id="SignalP"/>
    </source>
</evidence>
<reference evidence="4 5" key="1">
    <citation type="journal article" date="2006" name="J. Bacteriol.">
        <title>Complete genome sequence of the dehalorespiring bacterium Desulfitobacterium hafniense Y51 and comparison with Dehalococcoides ethenogenes 195.</title>
        <authorList>
            <person name="Nonaka H."/>
            <person name="Keresztes G."/>
            <person name="Shinoda Y."/>
            <person name="Ikenaga Y."/>
            <person name="Abe M."/>
            <person name="Naito K."/>
            <person name="Inatomi K."/>
            <person name="Furukawa K."/>
            <person name="Inui M."/>
            <person name="Yukawa H."/>
        </authorList>
    </citation>
    <scope>NUCLEOTIDE SEQUENCE [LARGE SCALE GENOMIC DNA]</scope>
    <source>
        <strain evidence="4 5">Y51</strain>
    </source>
</reference>
<dbReference type="SMART" id="SM00900">
    <property type="entry name" value="FMN_bind"/>
    <property type="match status" value="1"/>
</dbReference>
<feature type="compositionally biased region" description="Low complexity" evidence="1">
    <location>
        <begin position="35"/>
        <end position="61"/>
    </location>
</feature>
<dbReference type="EMBL" id="AP008230">
    <property type="protein sequence ID" value="BAE85593.1"/>
    <property type="molecule type" value="Genomic_DNA"/>
</dbReference>
<dbReference type="GO" id="GO:0016020">
    <property type="term" value="C:membrane"/>
    <property type="evidence" value="ECO:0007669"/>
    <property type="project" value="InterPro"/>
</dbReference>
<keyword evidence="2" id="KW-0732">Signal</keyword>
<dbReference type="Proteomes" id="UP000001946">
    <property type="component" value="Chromosome"/>
</dbReference>
<dbReference type="STRING" id="138119.DSY3804"/>
<feature type="signal peptide" evidence="2">
    <location>
        <begin position="1"/>
        <end position="28"/>
    </location>
</feature>
<sequence>MKKNKFTKLMTTISILLLVALASTGCSSQNEHPAEPANAKAPAPATEPAKEAAPASEPSNEGGTANYKDGIYEGLSPNGFGGDVKVEVEVSAGKIAQVTVTQNNETEGVGSLAVDQLPDAIVKAQSTKVDSVTGASYASTAIKEAVEDALTKAK</sequence>
<evidence type="ECO:0000313" key="5">
    <source>
        <dbReference type="Proteomes" id="UP000001946"/>
    </source>
</evidence>
<dbReference type="Pfam" id="PF04205">
    <property type="entry name" value="FMN_bind"/>
    <property type="match status" value="1"/>
</dbReference>
<dbReference type="PROSITE" id="PS51257">
    <property type="entry name" value="PROKAR_LIPOPROTEIN"/>
    <property type="match status" value="1"/>
</dbReference>
<organism evidence="4 5">
    <name type="scientific">Desulfitobacterium hafniense (strain Y51)</name>
    <dbReference type="NCBI Taxonomy" id="138119"/>
    <lineage>
        <taxon>Bacteria</taxon>
        <taxon>Bacillati</taxon>
        <taxon>Bacillota</taxon>
        <taxon>Clostridia</taxon>
        <taxon>Eubacteriales</taxon>
        <taxon>Desulfitobacteriaceae</taxon>
        <taxon>Desulfitobacterium</taxon>
    </lineage>
</organism>
<accession>Q24QU9</accession>
<dbReference type="Gene3D" id="3.90.1010.20">
    <property type="match status" value="1"/>
</dbReference>
<protein>
    <recommendedName>
        <fullName evidence="3">FMN-binding domain-containing protein</fullName>
    </recommendedName>
</protein>
<dbReference type="HOGENOM" id="CLU_096350_1_1_9"/>
<keyword evidence="5" id="KW-1185">Reference proteome</keyword>
<evidence type="ECO:0000313" key="4">
    <source>
        <dbReference type="EMBL" id="BAE85593.1"/>
    </source>
</evidence>
<feature type="chain" id="PRO_5039439122" description="FMN-binding domain-containing protein" evidence="2">
    <location>
        <begin position="29"/>
        <end position="154"/>
    </location>
</feature>
<dbReference type="InterPro" id="IPR007329">
    <property type="entry name" value="FMN-bd"/>
</dbReference>
<evidence type="ECO:0000259" key="3">
    <source>
        <dbReference type="SMART" id="SM00900"/>
    </source>
</evidence>
<dbReference type="eggNOG" id="COG3976">
    <property type="taxonomic scope" value="Bacteria"/>
</dbReference>
<feature type="domain" description="FMN-binding" evidence="3">
    <location>
        <begin position="79"/>
        <end position="153"/>
    </location>
</feature>
<dbReference type="RefSeq" id="WP_011461390.1">
    <property type="nucleotide sequence ID" value="NC_007907.1"/>
</dbReference>
<evidence type="ECO:0000256" key="1">
    <source>
        <dbReference type="SAM" id="MobiDB-lite"/>
    </source>
</evidence>
<dbReference type="AlphaFoldDB" id="Q24QU9"/>
<dbReference type="KEGG" id="dsy:DSY3804"/>